<evidence type="ECO:0000313" key="5">
    <source>
        <dbReference type="Proteomes" id="UP001589865"/>
    </source>
</evidence>
<evidence type="ECO:0000256" key="2">
    <source>
        <dbReference type="SAM" id="SignalP"/>
    </source>
</evidence>
<keyword evidence="5" id="KW-1185">Reference proteome</keyword>
<protein>
    <submittedName>
        <fullName evidence="4">AsmA family protein</fullName>
    </submittedName>
</protein>
<name>A0ABV6JWD6_9PROT</name>
<dbReference type="RefSeq" id="WP_377045783.1">
    <property type="nucleotide sequence ID" value="NZ_JBHLUN010000012.1"/>
</dbReference>
<feature type="domain" description="AsmA" evidence="3">
    <location>
        <begin position="512"/>
        <end position="748"/>
    </location>
</feature>
<feature type="chain" id="PRO_5047027357" evidence="2">
    <location>
        <begin position="28"/>
        <end position="840"/>
    </location>
</feature>
<dbReference type="InterPro" id="IPR052894">
    <property type="entry name" value="AsmA-related"/>
</dbReference>
<dbReference type="PANTHER" id="PTHR30441">
    <property type="entry name" value="DUF748 DOMAIN-CONTAINING PROTEIN"/>
    <property type="match status" value="1"/>
</dbReference>
<evidence type="ECO:0000256" key="1">
    <source>
        <dbReference type="SAM" id="MobiDB-lite"/>
    </source>
</evidence>
<dbReference type="Proteomes" id="UP001589865">
    <property type="component" value="Unassembled WGS sequence"/>
</dbReference>
<accession>A0ABV6JWD6</accession>
<feature type="signal peptide" evidence="2">
    <location>
        <begin position="1"/>
        <end position="27"/>
    </location>
</feature>
<feature type="domain" description="AsmA" evidence="3">
    <location>
        <begin position="8"/>
        <end position="151"/>
    </location>
</feature>
<reference evidence="4 5" key="1">
    <citation type="submission" date="2024-09" db="EMBL/GenBank/DDBJ databases">
        <authorList>
            <person name="Sun Q."/>
            <person name="Mori K."/>
        </authorList>
    </citation>
    <scope>NUCLEOTIDE SEQUENCE [LARGE SCALE GENOMIC DNA]</scope>
    <source>
        <strain evidence="4 5">TBRC 5777</strain>
    </source>
</reference>
<evidence type="ECO:0000259" key="3">
    <source>
        <dbReference type="Pfam" id="PF05170"/>
    </source>
</evidence>
<dbReference type="PANTHER" id="PTHR30441:SF8">
    <property type="entry name" value="DUF748 DOMAIN-CONTAINING PROTEIN"/>
    <property type="match status" value="1"/>
</dbReference>
<dbReference type="Pfam" id="PF05170">
    <property type="entry name" value="AsmA"/>
    <property type="match status" value="2"/>
</dbReference>
<feature type="compositionally biased region" description="Low complexity" evidence="1">
    <location>
        <begin position="132"/>
        <end position="148"/>
    </location>
</feature>
<gene>
    <name evidence="4" type="ORF">ACFFGY_17420</name>
</gene>
<dbReference type="InterPro" id="IPR007844">
    <property type="entry name" value="AsmA"/>
</dbReference>
<comment type="caution">
    <text evidence="4">The sequence shown here is derived from an EMBL/GenBank/DDBJ whole genome shotgun (WGS) entry which is preliminary data.</text>
</comment>
<organism evidence="4 5">
    <name type="scientific">Roseomonas elaeocarpi</name>
    <dbReference type="NCBI Taxonomy" id="907779"/>
    <lineage>
        <taxon>Bacteria</taxon>
        <taxon>Pseudomonadati</taxon>
        <taxon>Pseudomonadota</taxon>
        <taxon>Alphaproteobacteria</taxon>
        <taxon>Acetobacterales</taxon>
        <taxon>Roseomonadaceae</taxon>
        <taxon>Roseomonas</taxon>
    </lineage>
</organism>
<keyword evidence="2" id="KW-0732">Signal</keyword>
<feature type="region of interest" description="Disordered" evidence="1">
    <location>
        <begin position="132"/>
        <end position="215"/>
    </location>
</feature>
<sequence length="840" mass="86336">MRRRNRWLLLLALVPLLPVAAVGAALAVLDPDDYKGELTAAVQRSTGRVLSLGGPLRVAWALSPTVEVSDVTLANLPGGTRPDMARAERIEARLSLWALLHRRLEVEQLTLIGPNILFELVDGRPNWVLGPDVPGADPAAATPAATVPSPAPEKPGSIPGPATSATPGAAPGTTTGVPPGATTGTPSGPSGAVPVASPRASTAAAPPPPPASPASPVALAIERARVRNGMVTLRLPNRTHVVGIRSLDWQHLREGAPLDLRSVLVYSDYEAFSFEASATPTGEVHDPWNTQWRVTAFDATLEASGQMSLAGRYDLQVEGDVPALEKLNALLPPMGLPALRGVRVSSHLRSGRDTGDLPVIGKTALRITGGDLGAQVPGLVLGPATLRLPEAGGVAEASGSLRYAAQPFGFEGRFGVPARLEERNSSPVALMLKAEGGGTGGAAPAGTLQLDGTLATEDGGFRGLEADTALQTPSLPPWARILPKGTALPPLTALSAQARLSLPEGAGTLRLRDAKLSAREAVLAGEVTLTSGTVPAVQARLRGDRLDLDALLGDALSGGTTSSREAAGGTVIPDTPLHWEALRGNRIDLQAKVGATRLWAQDWRGLDLAMRLADSQLQVERLGLQLPGGPATLSLSADARSAAVPVSLTLDAPAVPLSLIGRYAGLPGGFEGAMRLQARLRARGRSLHAIGATLDGTVAASVTGGGMSNAALMAVAAPALKALGITVPAQGRTEIRCLDLTGTFDGGVGRFPLIALNSTHLQLDGAGEVDLGAERLSLGLRPLVPLAGAQVSAPVVVEGPFRAIEGKLDASGLDKVGLLLGALFGGDQAPSCAEMRSRVR</sequence>
<proteinExistence type="predicted"/>
<feature type="compositionally biased region" description="Low complexity" evidence="1">
    <location>
        <begin position="159"/>
        <end position="204"/>
    </location>
</feature>
<evidence type="ECO:0000313" key="4">
    <source>
        <dbReference type="EMBL" id="MFC0410037.1"/>
    </source>
</evidence>
<dbReference type="EMBL" id="JBHLUN010000012">
    <property type="protein sequence ID" value="MFC0410037.1"/>
    <property type="molecule type" value="Genomic_DNA"/>
</dbReference>